<accession>G0V0P8</accession>
<evidence type="ECO:0000313" key="2">
    <source>
        <dbReference type="EMBL" id="CCC95219.1"/>
    </source>
</evidence>
<feature type="chain" id="PRO_5005348197" description="T. congolense-specific, cell surface-expressed gene family" evidence="1">
    <location>
        <begin position="24"/>
        <end position="107"/>
    </location>
</feature>
<proteinExistence type="predicted"/>
<organism evidence="2">
    <name type="scientific">Trypanosoma congolense (strain IL3000)</name>
    <dbReference type="NCBI Taxonomy" id="1068625"/>
    <lineage>
        <taxon>Eukaryota</taxon>
        <taxon>Discoba</taxon>
        <taxon>Euglenozoa</taxon>
        <taxon>Kinetoplastea</taxon>
        <taxon>Metakinetoplastina</taxon>
        <taxon>Trypanosomatida</taxon>
        <taxon>Trypanosomatidae</taxon>
        <taxon>Trypanosoma</taxon>
        <taxon>Nannomonas</taxon>
    </lineage>
</organism>
<keyword evidence="1" id="KW-0732">Signal</keyword>
<name>G0V0P8_TRYCI</name>
<evidence type="ECO:0008006" key="3">
    <source>
        <dbReference type="Google" id="ProtNLM"/>
    </source>
</evidence>
<protein>
    <recommendedName>
        <fullName evidence="3">T. congolense-specific, cell surface-expressed gene family</fullName>
    </recommendedName>
</protein>
<sequence>MKELVRPFCFLPFLFLSFLILENKNNKEKIFIYIKKWYVLCLSAVTSHQQGVAGAPSLASPFLRFLLPSLLQLRGIIPKEGGGTVVGTPQCGWPWKVRQARTTRRVT</sequence>
<feature type="signal peptide" evidence="1">
    <location>
        <begin position="1"/>
        <end position="23"/>
    </location>
</feature>
<evidence type="ECO:0000256" key="1">
    <source>
        <dbReference type="SAM" id="SignalP"/>
    </source>
</evidence>
<dbReference type="AlphaFoldDB" id="G0V0P8"/>
<dbReference type="EMBL" id="HE575324">
    <property type="protein sequence ID" value="CCC95219.1"/>
    <property type="molecule type" value="Genomic_DNA"/>
</dbReference>
<gene>
    <name evidence="2" type="ORF">TCIL3000_11_6430</name>
</gene>
<reference evidence="2" key="1">
    <citation type="journal article" date="2012" name="Proc. Natl. Acad. Sci. U.S.A.">
        <title>Antigenic diversity is generated by distinct evolutionary mechanisms in African trypanosome species.</title>
        <authorList>
            <person name="Jackson A.P."/>
            <person name="Berry A."/>
            <person name="Aslett M."/>
            <person name="Allison H.C."/>
            <person name="Burton P."/>
            <person name="Vavrova-Anderson J."/>
            <person name="Brown R."/>
            <person name="Browne H."/>
            <person name="Corton N."/>
            <person name="Hauser H."/>
            <person name="Gamble J."/>
            <person name="Gilderthorp R."/>
            <person name="Marcello L."/>
            <person name="McQuillan J."/>
            <person name="Otto T.D."/>
            <person name="Quail M.A."/>
            <person name="Sanders M.J."/>
            <person name="van Tonder A."/>
            <person name="Ginger M.L."/>
            <person name="Field M.C."/>
            <person name="Barry J.D."/>
            <person name="Hertz-Fowler C."/>
            <person name="Berriman M."/>
        </authorList>
    </citation>
    <scope>NUCLEOTIDE SEQUENCE</scope>
    <source>
        <strain evidence="2">IL3000</strain>
    </source>
</reference>